<dbReference type="NCBIfam" id="TIGR00705">
    <property type="entry name" value="SppA_67K"/>
    <property type="match status" value="1"/>
</dbReference>
<evidence type="ECO:0000256" key="4">
    <source>
        <dbReference type="ARBA" id="ARBA00022801"/>
    </source>
</evidence>
<name>A0A2V1J3P0_9BACT</name>
<evidence type="ECO:0000259" key="9">
    <source>
        <dbReference type="Pfam" id="PF01343"/>
    </source>
</evidence>
<dbReference type="Gene3D" id="6.20.330.10">
    <property type="match status" value="1"/>
</dbReference>
<keyword evidence="4" id="KW-0378">Hydrolase</keyword>
<evidence type="ECO:0000256" key="6">
    <source>
        <dbReference type="ARBA" id="ARBA00023136"/>
    </source>
</evidence>
<keyword evidence="11" id="KW-1185">Reference proteome</keyword>
<keyword evidence="8" id="KW-1133">Transmembrane helix</keyword>
<dbReference type="Gene3D" id="3.90.226.10">
    <property type="entry name" value="2-enoyl-CoA Hydratase, Chain A, domain 1"/>
    <property type="match status" value="3"/>
</dbReference>
<protein>
    <submittedName>
        <fullName evidence="10">Signal peptide peptidase SppA</fullName>
    </submittedName>
</protein>
<keyword evidence="5" id="KW-0720">Serine protease</keyword>
<organism evidence="10 11">
    <name type="scientific">Paramuribaculum intestinale</name>
    <dbReference type="NCBI Taxonomy" id="2094151"/>
    <lineage>
        <taxon>Bacteria</taxon>
        <taxon>Pseudomonadati</taxon>
        <taxon>Bacteroidota</taxon>
        <taxon>Bacteroidia</taxon>
        <taxon>Bacteroidales</taxon>
        <taxon>Muribaculaceae</taxon>
        <taxon>Paramuribaculum</taxon>
    </lineage>
</organism>
<dbReference type="GO" id="GO:0008236">
    <property type="term" value="F:serine-type peptidase activity"/>
    <property type="evidence" value="ECO:0007669"/>
    <property type="project" value="UniProtKB-KW"/>
</dbReference>
<dbReference type="PANTHER" id="PTHR33209">
    <property type="entry name" value="PROTEASE 4"/>
    <property type="match status" value="1"/>
</dbReference>
<evidence type="ECO:0000256" key="7">
    <source>
        <dbReference type="PIRSR" id="PIRSR001217-1"/>
    </source>
</evidence>
<dbReference type="CDD" id="cd07018">
    <property type="entry name" value="S49_SppA_67K_type"/>
    <property type="match status" value="1"/>
</dbReference>
<evidence type="ECO:0000256" key="2">
    <source>
        <dbReference type="ARBA" id="ARBA00008683"/>
    </source>
</evidence>
<feature type="transmembrane region" description="Helical" evidence="8">
    <location>
        <begin position="12"/>
        <end position="35"/>
    </location>
</feature>
<dbReference type="RefSeq" id="WP_107034712.1">
    <property type="nucleotide sequence ID" value="NZ_CP098825.1"/>
</dbReference>
<comment type="subcellular location">
    <subcellularLocation>
        <location evidence="1">Membrane</location>
    </subcellularLocation>
</comment>
<dbReference type="InterPro" id="IPR047217">
    <property type="entry name" value="S49_SppA_67K_type_N"/>
</dbReference>
<dbReference type="InterPro" id="IPR004634">
    <property type="entry name" value="Pept_S49_pIV"/>
</dbReference>
<comment type="caution">
    <text evidence="10">The sequence shown here is derived from an EMBL/GenBank/DDBJ whole genome shotgun (WGS) entry which is preliminary data.</text>
</comment>
<keyword evidence="3" id="KW-0645">Protease</keyword>
<evidence type="ECO:0000256" key="8">
    <source>
        <dbReference type="SAM" id="Phobius"/>
    </source>
</evidence>
<dbReference type="Proteomes" id="UP000244925">
    <property type="component" value="Unassembled WGS sequence"/>
</dbReference>
<dbReference type="SUPFAM" id="SSF52096">
    <property type="entry name" value="ClpP/crotonase"/>
    <property type="match status" value="2"/>
</dbReference>
<dbReference type="InterPro" id="IPR029045">
    <property type="entry name" value="ClpP/crotonase-like_dom_sf"/>
</dbReference>
<dbReference type="GO" id="GO:0006465">
    <property type="term" value="P:signal peptide processing"/>
    <property type="evidence" value="ECO:0007669"/>
    <property type="project" value="InterPro"/>
</dbReference>
<sequence>MKQFFVSVLGALAGIWISVFLFGLLGIIMIGVMAATSASDNTMVTVDSNSVLRITLSGEITDRKQPVNIMNELTGDKPKQYPLNMMIAAIEHAAEDDDIDGIFLDCAGISAGMAQLQALRQALVRFKESGKWIYAYADTYSQGDYFVATAADSIFINPIGMADIHGLSSTTLYFKDMLDKIGVDVQVVKVGTYKSAVEPFMLNQSSEANTRQQQAYLGNIWNEIAGKIAEGRGVDTAAVNSWADSFTFSLETSELAARHIVDRTMYRHETNRILVDATRLEEDDDPRMVDILDYATILSSKKNHGDKTIAVLYAVGDITESGNDGITSDRLVPQILDLAEESDIDGLILRVNSGGGSAYASEQIWEALEQFKSLTGKPYYVSMGDVAASGGYYISCGADRIYAEPVTLTGSIGIFGLIPDAHRLLNDKIGVHTSTVATNRGQFPGLLNAMTPDQRNAMQSYVDRGYELFVKRCAEGRGVSVDSIKAIAEGRVWDGLTASRIGLVDRLGGLDMALADMAAELDAADNYKIKEYPDLKFKWWEEVLNMSSNMKASVVETELGQYAPLYRMARECGHLSALQCRMEYITIH</sequence>
<evidence type="ECO:0000256" key="3">
    <source>
        <dbReference type="ARBA" id="ARBA00022670"/>
    </source>
</evidence>
<keyword evidence="6 8" id="KW-0472">Membrane</keyword>
<feature type="domain" description="Peptidase S49" evidence="9">
    <location>
        <begin position="375"/>
        <end position="521"/>
    </location>
</feature>
<dbReference type="EMBL" id="PUBV01000001">
    <property type="protein sequence ID" value="PWB09660.1"/>
    <property type="molecule type" value="Genomic_DNA"/>
</dbReference>
<proteinExistence type="inferred from homology"/>
<feature type="active site" description="Nucleophile" evidence="7">
    <location>
        <position position="389"/>
    </location>
</feature>
<dbReference type="InterPro" id="IPR004635">
    <property type="entry name" value="Pept_S49_SppA"/>
</dbReference>
<evidence type="ECO:0000313" key="10">
    <source>
        <dbReference type="EMBL" id="PWB09660.1"/>
    </source>
</evidence>
<comment type="similarity">
    <text evidence="2">Belongs to the peptidase S49 family.</text>
</comment>
<dbReference type="AlphaFoldDB" id="A0A2V1J3P0"/>
<evidence type="ECO:0000313" key="11">
    <source>
        <dbReference type="Proteomes" id="UP000244925"/>
    </source>
</evidence>
<accession>A0A2V1J3P0</accession>
<dbReference type="PANTHER" id="PTHR33209:SF1">
    <property type="entry name" value="PEPTIDASE S49 DOMAIN-CONTAINING PROTEIN"/>
    <property type="match status" value="1"/>
</dbReference>
<evidence type="ECO:0000256" key="1">
    <source>
        <dbReference type="ARBA" id="ARBA00004370"/>
    </source>
</evidence>
<dbReference type="CDD" id="cd07023">
    <property type="entry name" value="S49_Sppa_N_C"/>
    <property type="match status" value="1"/>
</dbReference>
<dbReference type="Pfam" id="PF01343">
    <property type="entry name" value="Peptidase_S49"/>
    <property type="match status" value="2"/>
</dbReference>
<feature type="domain" description="Peptidase S49" evidence="9">
    <location>
        <begin position="126"/>
        <end position="249"/>
    </location>
</feature>
<keyword evidence="8" id="KW-0812">Transmembrane</keyword>
<feature type="active site" description="Proton donor/acceptor" evidence="7">
    <location>
        <position position="194"/>
    </location>
</feature>
<dbReference type="GO" id="GO:0016020">
    <property type="term" value="C:membrane"/>
    <property type="evidence" value="ECO:0007669"/>
    <property type="project" value="UniProtKB-SubCell"/>
</dbReference>
<reference evidence="11" key="1">
    <citation type="submission" date="2018-02" db="EMBL/GenBank/DDBJ databases">
        <authorList>
            <person name="Clavel T."/>
            <person name="Strowig T."/>
        </authorList>
    </citation>
    <scope>NUCLEOTIDE SEQUENCE [LARGE SCALE GENOMIC DNA]</scope>
    <source>
        <strain evidence="11">DSM 100764</strain>
    </source>
</reference>
<dbReference type="InterPro" id="IPR002142">
    <property type="entry name" value="Peptidase_S49"/>
</dbReference>
<gene>
    <name evidence="10" type="primary">sppA</name>
    <name evidence="10" type="ORF">C5O25_00170</name>
</gene>
<dbReference type="InterPro" id="IPR047272">
    <property type="entry name" value="S49_SppA_C"/>
</dbReference>
<dbReference type="GeneID" id="93424174"/>
<evidence type="ECO:0000256" key="5">
    <source>
        <dbReference type="ARBA" id="ARBA00022825"/>
    </source>
</evidence>
<dbReference type="PIRSF" id="PIRSF001217">
    <property type="entry name" value="Protease_4_SppA"/>
    <property type="match status" value="1"/>
</dbReference>
<dbReference type="NCBIfam" id="TIGR00706">
    <property type="entry name" value="SppA_dom"/>
    <property type="match status" value="1"/>
</dbReference>